<evidence type="ECO:0000313" key="5">
    <source>
        <dbReference type="Proteomes" id="UP000427769"/>
    </source>
</evidence>
<evidence type="ECO:0000313" key="4">
    <source>
        <dbReference type="EMBL" id="BBO77392.1"/>
    </source>
</evidence>
<dbReference type="InterPro" id="IPR045087">
    <property type="entry name" value="Cu-oxidase_fam"/>
</dbReference>
<protein>
    <recommendedName>
        <fullName evidence="3">Plastocyanin-like domain-containing protein</fullName>
    </recommendedName>
</protein>
<reference evidence="4 5" key="1">
    <citation type="submission" date="2019-11" db="EMBL/GenBank/DDBJ databases">
        <title>Comparative genomics of hydrocarbon-degrading Desulfosarcina strains.</title>
        <authorList>
            <person name="Watanabe M."/>
            <person name="Kojima H."/>
            <person name="Fukui M."/>
        </authorList>
    </citation>
    <scope>NUCLEOTIDE SEQUENCE [LARGE SCALE GENOMIC DNA]</scope>
    <source>
        <strain evidence="4 5">PP31</strain>
    </source>
</reference>
<dbReference type="GO" id="GO:0016491">
    <property type="term" value="F:oxidoreductase activity"/>
    <property type="evidence" value="ECO:0007669"/>
    <property type="project" value="UniProtKB-KW"/>
</dbReference>
<dbReference type="InterPro" id="IPR002355">
    <property type="entry name" value="Cu_oxidase_Cu_BS"/>
</dbReference>
<dbReference type="AlphaFoldDB" id="A0A5K7Z5W2"/>
<dbReference type="PANTHER" id="PTHR48267:SF1">
    <property type="entry name" value="BILIRUBIN OXIDASE"/>
    <property type="match status" value="1"/>
</dbReference>
<gene>
    <name evidence="4" type="ORF">DSCW_48090</name>
</gene>
<name>A0A5K7Z5W2_9BACT</name>
<dbReference type="Proteomes" id="UP000427769">
    <property type="component" value="Chromosome"/>
</dbReference>
<sequence>MQWSINGRVFQMEEVADDEIVQLGSKEIWEFHNTGGGMMNMMNMPHPIHLHGKQFRVIERSGVMHEGYVDEGWKDTVLIMPGERIRFLVEFDDYPGLFLYHCHNLEHEDMGMMRNYFVRDTDSTGQRI</sequence>
<dbReference type="SUPFAM" id="SSF49503">
    <property type="entry name" value="Cupredoxins"/>
    <property type="match status" value="1"/>
</dbReference>
<organism evidence="4 5">
    <name type="scientific">Desulfosarcina widdelii</name>
    <dbReference type="NCBI Taxonomy" id="947919"/>
    <lineage>
        <taxon>Bacteria</taxon>
        <taxon>Pseudomonadati</taxon>
        <taxon>Thermodesulfobacteriota</taxon>
        <taxon>Desulfobacteria</taxon>
        <taxon>Desulfobacterales</taxon>
        <taxon>Desulfosarcinaceae</taxon>
        <taxon>Desulfosarcina</taxon>
    </lineage>
</organism>
<dbReference type="Pfam" id="PF07731">
    <property type="entry name" value="Cu-oxidase_2"/>
    <property type="match status" value="1"/>
</dbReference>
<keyword evidence="1" id="KW-0479">Metal-binding</keyword>
<dbReference type="PANTHER" id="PTHR48267">
    <property type="entry name" value="CUPREDOXIN SUPERFAMILY PROTEIN"/>
    <property type="match status" value="1"/>
</dbReference>
<evidence type="ECO:0000256" key="2">
    <source>
        <dbReference type="ARBA" id="ARBA00023002"/>
    </source>
</evidence>
<dbReference type="PROSITE" id="PS00080">
    <property type="entry name" value="MULTICOPPER_OXIDASE2"/>
    <property type="match status" value="1"/>
</dbReference>
<dbReference type="Gene3D" id="2.60.40.420">
    <property type="entry name" value="Cupredoxins - blue copper proteins"/>
    <property type="match status" value="1"/>
</dbReference>
<dbReference type="EMBL" id="AP021875">
    <property type="protein sequence ID" value="BBO77392.1"/>
    <property type="molecule type" value="Genomic_DNA"/>
</dbReference>
<feature type="domain" description="Plastocyanin-like" evidence="3">
    <location>
        <begin position="14"/>
        <end position="120"/>
    </location>
</feature>
<proteinExistence type="predicted"/>
<evidence type="ECO:0000256" key="1">
    <source>
        <dbReference type="ARBA" id="ARBA00022723"/>
    </source>
</evidence>
<dbReference type="InterPro" id="IPR008972">
    <property type="entry name" value="Cupredoxin"/>
</dbReference>
<dbReference type="InterPro" id="IPR033138">
    <property type="entry name" value="Cu_oxidase_CS"/>
</dbReference>
<dbReference type="GO" id="GO:0005507">
    <property type="term" value="F:copper ion binding"/>
    <property type="evidence" value="ECO:0007669"/>
    <property type="project" value="InterPro"/>
</dbReference>
<keyword evidence="2" id="KW-0560">Oxidoreductase</keyword>
<dbReference type="RefSeq" id="WP_231715544.1">
    <property type="nucleotide sequence ID" value="NZ_AP021875.1"/>
</dbReference>
<dbReference type="KEGG" id="dwd:DSCW_48090"/>
<accession>A0A5K7Z5W2</accession>
<dbReference type="InterPro" id="IPR011706">
    <property type="entry name" value="Cu-oxidase_C"/>
</dbReference>
<dbReference type="PROSITE" id="PS00079">
    <property type="entry name" value="MULTICOPPER_OXIDASE1"/>
    <property type="match status" value="1"/>
</dbReference>
<keyword evidence="5" id="KW-1185">Reference proteome</keyword>
<evidence type="ECO:0000259" key="3">
    <source>
        <dbReference type="Pfam" id="PF07731"/>
    </source>
</evidence>